<evidence type="ECO:0000256" key="3">
    <source>
        <dbReference type="ARBA" id="ARBA00004632"/>
    </source>
</evidence>
<keyword evidence="4" id="KW-1003">Cell membrane</keyword>
<evidence type="ECO:0000256" key="2">
    <source>
        <dbReference type="ARBA" id="ARBA00004496"/>
    </source>
</evidence>
<dbReference type="InterPro" id="IPR006683">
    <property type="entry name" value="Thioestr_dom"/>
</dbReference>
<evidence type="ECO:0000256" key="17">
    <source>
        <dbReference type="ARBA" id="ARBA00040123"/>
    </source>
</evidence>
<dbReference type="InterPro" id="IPR052365">
    <property type="entry name" value="THEM4/THEM5_acyl-CoA_thioest"/>
</dbReference>
<evidence type="ECO:0000256" key="21">
    <source>
        <dbReference type="ARBA" id="ARBA00047969"/>
    </source>
</evidence>
<comment type="catalytic activity">
    <reaction evidence="19">
        <text>octanoyl-CoA + H2O = octanoate + CoA + H(+)</text>
        <dbReference type="Rhea" id="RHEA:30143"/>
        <dbReference type="ChEBI" id="CHEBI:15377"/>
        <dbReference type="ChEBI" id="CHEBI:15378"/>
        <dbReference type="ChEBI" id="CHEBI:25646"/>
        <dbReference type="ChEBI" id="CHEBI:57287"/>
        <dbReference type="ChEBI" id="CHEBI:57386"/>
    </reaction>
    <physiologicalReaction direction="left-to-right" evidence="19">
        <dbReference type="Rhea" id="RHEA:30144"/>
    </physiologicalReaction>
</comment>
<evidence type="ECO:0000256" key="16">
    <source>
        <dbReference type="ARBA" id="ARBA00038848"/>
    </source>
</evidence>
<sequence length="225" mass="24175">MGAPFNYDVLDLTDEQVDAEVRVFGALTAAVRRLNEATLRTTVDHATVEEVRRQVEELTARLEKSMIPDNFGVSFTKGGRIRGYGNAVVGIRNPNAVPLTVVQDKVNGRASAEFELNALHEGPPGQVHGGVVALVLDQVFGEAAAAGGSPGMTGTLTLRYRLNTPLGPCSAEAWVDRRDGIKTIVKGELRRADGTVTVTAEGIFILPRWAREEIAKNGGTPPQFE</sequence>
<evidence type="ECO:0000313" key="25">
    <source>
        <dbReference type="EMBL" id="RNM14772.1"/>
    </source>
</evidence>
<evidence type="ECO:0000256" key="7">
    <source>
        <dbReference type="ARBA" id="ARBA00022801"/>
    </source>
</evidence>
<keyword evidence="9" id="KW-0809">Transit peptide</keyword>
<evidence type="ECO:0000256" key="8">
    <source>
        <dbReference type="ARBA" id="ARBA00022832"/>
    </source>
</evidence>
<evidence type="ECO:0000256" key="19">
    <source>
        <dbReference type="ARBA" id="ARBA00047588"/>
    </source>
</evidence>
<comment type="similarity">
    <text evidence="15">Belongs to the THEM4/THEM5 thioesterase family.</text>
</comment>
<dbReference type="CDD" id="cd03443">
    <property type="entry name" value="PaaI_thioesterase"/>
    <property type="match status" value="1"/>
</dbReference>
<protein>
    <recommendedName>
        <fullName evidence="17">Acyl-coenzyme A thioesterase THEM4</fullName>
        <ecNumber evidence="16">3.1.2.2</ecNumber>
    </recommendedName>
    <alternativeName>
        <fullName evidence="18">Thioesterase superfamily member 4</fullName>
    </alternativeName>
</protein>
<dbReference type="Gene3D" id="3.10.129.10">
    <property type="entry name" value="Hotdog Thioesterase"/>
    <property type="match status" value="1"/>
</dbReference>
<evidence type="ECO:0000256" key="9">
    <source>
        <dbReference type="ARBA" id="ARBA00022946"/>
    </source>
</evidence>
<accession>A0A3N0GRL7</accession>
<dbReference type="PANTHER" id="PTHR12418">
    <property type="entry name" value="ACYL-COENZYME A THIOESTERASE THEM4"/>
    <property type="match status" value="1"/>
</dbReference>
<evidence type="ECO:0000256" key="11">
    <source>
        <dbReference type="ARBA" id="ARBA00023136"/>
    </source>
</evidence>
<keyword evidence="10" id="KW-0443">Lipid metabolism</keyword>
<evidence type="ECO:0000256" key="12">
    <source>
        <dbReference type="ARBA" id="ARBA00023273"/>
    </source>
</evidence>
<evidence type="ECO:0000256" key="6">
    <source>
        <dbReference type="ARBA" id="ARBA00022703"/>
    </source>
</evidence>
<keyword evidence="6" id="KW-0053">Apoptosis</keyword>
<comment type="catalytic activity">
    <reaction evidence="14">
        <text>(9Z)-octadecenoyl-CoA + H2O = (9Z)-octadecenoate + CoA + H(+)</text>
        <dbReference type="Rhea" id="RHEA:40139"/>
        <dbReference type="ChEBI" id="CHEBI:15377"/>
        <dbReference type="ChEBI" id="CHEBI:15378"/>
        <dbReference type="ChEBI" id="CHEBI:30823"/>
        <dbReference type="ChEBI" id="CHEBI:57287"/>
        <dbReference type="ChEBI" id="CHEBI:57387"/>
    </reaction>
    <physiologicalReaction direction="left-to-right" evidence="14">
        <dbReference type="Rhea" id="RHEA:40140"/>
    </physiologicalReaction>
</comment>
<evidence type="ECO:0000256" key="22">
    <source>
        <dbReference type="ARBA" id="ARBA00048074"/>
    </source>
</evidence>
<evidence type="ECO:0000259" key="24">
    <source>
        <dbReference type="Pfam" id="PF03061"/>
    </source>
</evidence>
<dbReference type="GO" id="GO:0006631">
    <property type="term" value="P:fatty acid metabolic process"/>
    <property type="evidence" value="ECO:0007669"/>
    <property type="project" value="UniProtKB-KW"/>
</dbReference>
<organism evidence="25 26">
    <name type="scientific">Nocardioides pocheonensis</name>
    <dbReference type="NCBI Taxonomy" id="661485"/>
    <lineage>
        <taxon>Bacteria</taxon>
        <taxon>Bacillati</taxon>
        <taxon>Actinomycetota</taxon>
        <taxon>Actinomycetes</taxon>
        <taxon>Propionibacteriales</taxon>
        <taxon>Nocardioidaceae</taxon>
        <taxon>Nocardioides</taxon>
    </lineage>
</organism>
<evidence type="ECO:0000256" key="18">
    <source>
        <dbReference type="ARBA" id="ARBA00043210"/>
    </source>
</evidence>
<evidence type="ECO:0000256" key="1">
    <source>
        <dbReference type="ARBA" id="ARBA00004170"/>
    </source>
</evidence>
<evidence type="ECO:0000256" key="23">
    <source>
        <dbReference type="ARBA" id="ARBA00048180"/>
    </source>
</evidence>
<comment type="subcellular location">
    <subcellularLocation>
        <location evidence="3">Cell projection</location>
        <location evidence="3">Ruffle membrane</location>
    </subcellularLocation>
    <subcellularLocation>
        <location evidence="2">Cytoplasm</location>
    </subcellularLocation>
    <subcellularLocation>
        <location evidence="1">Membrane</location>
        <topology evidence="1">Peripheral membrane protein</topology>
    </subcellularLocation>
</comment>
<comment type="catalytic activity">
    <reaction evidence="20">
        <text>hexadecanoyl-CoA + H2O = hexadecanoate + CoA + H(+)</text>
        <dbReference type="Rhea" id="RHEA:16645"/>
        <dbReference type="ChEBI" id="CHEBI:7896"/>
        <dbReference type="ChEBI" id="CHEBI:15377"/>
        <dbReference type="ChEBI" id="CHEBI:15378"/>
        <dbReference type="ChEBI" id="CHEBI:57287"/>
        <dbReference type="ChEBI" id="CHEBI:57379"/>
        <dbReference type="EC" id="3.1.2.2"/>
    </reaction>
    <physiologicalReaction direction="left-to-right" evidence="20">
        <dbReference type="Rhea" id="RHEA:16646"/>
    </physiologicalReaction>
</comment>
<dbReference type="GO" id="GO:0016020">
    <property type="term" value="C:membrane"/>
    <property type="evidence" value="ECO:0007669"/>
    <property type="project" value="UniProtKB-SubCell"/>
</dbReference>
<comment type="caution">
    <text evidence="25">The sequence shown here is derived from an EMBL/GenBank/DDBJ whole genome shotgun (WGS) entry which is preliminary data.</text>
</comment>
<dbReference type="GO" id="GO:0016787">
    <property type="term" value="F:hydrolase activity"/>
    <property type="evidence" value="ECO:0007669"/>
    <property type="project" value="UniProtKB-KW"/>
</dbReference>
<gene>
    <name evidence="25" type="ORF">EFL26_09885</name>
</gene>
<evidence type="ECO:0000256" key="5">
    <source>
        <dbReference type="ARBA" id="ARBA00022490"/>
    </source>
</evidence>
<feature type="domain" description="Thioesterase" evidence="24">
    <location>
        <begin position="125"/>
        <end position="196"/>
    </location>
</feature>
<keyword evidence="7" id="KW-0378">Hydrolase</keyword>
<dbReference type="Proteomes" id="UP000279994">
    <property type="component" value="Unassembled WGS sequence"/>
</dbReference>
<dbReference type="InterPro" id="IPR029069">
    <property type="entry name" value="HotDog_dom_sf"/>
</dbReference>
<dbReference type="GO" id="GO:0005737">
    <property type="term" value="C:cytoplasm"/>
    <property type="evidence" value="ECO:0007669"/>
    <property type="project" value="UniProtKB-SubCell"/>
</dbReference>
<evidence type="ECO:0000256" key="20">
    <source>
        <dbReference type="ARBA" id="ARBA00047734"/>
    </source>
</evidence>
<dbReference type="AlphaFoldDB" id="A0A3N0GRL7"/>
<dbReference type="EC" id="3.1.2.2" evidence="16"/>
<proteinExistence type="inferred from homology"/>
<evidence type="ECO:0000256" key="15">
    <source>
        <dbReference type="ARBA" id="ARBA00038456"/>
    </source>
</evidence>
<evidence type="ECO:0000256" key="14">
    <source>
        <dbReference type="ARBA" id="ARBA00037002"/>
    </source>
</evidence>
<name>A0A3N0GRL7_9ACTN</name>
<dbReference type="OrthoDB" id="5242242at2"/>
<comment type="catalytic activity">
    <reaction evidence="21">
        <text>decanoyl-CoA + H2O = decanoate + CoA + H(+)</text>
        <dbReference type="Rhea" id="RHEA:40059"/>
        <dbReference type="ChEBI" id="CHEBI:15377"/>
        <dbReference type="ChEBI" id="CHEBI:15378"/>
        <dbReference type="ChEBI" id="CHEBI:27689"/>
        <dbReference type="ChEBI" id="CHEBI:57287"/>
        <dbReference type="ChEBI" id="CHEBI:61430"/>
    </reaction>
    <physiologicalReaction direction="left-to-right" evidence="21">
        <dbReference type="Rhea" id="RHEA:40060"/>
    </physiologicalReaction>
</comment>
<evidence type="ECO:0000256" key="4">
    <source>
        <dbReference type="ARBA" id="ARBA00022475"/>
    </source>
</evidence>
<evidence type="ECO:0000256" key="10">
    <source>
        <dbReference type="ARBA" id="ARBA00023098"/>
    </source>
</evidence>
<dbReference type="PANTHER" id="PTHR12418:SF19">
    <property type="entry name" value="ACYL-COENZYME A THIOESTERASE THEM4"/>
    <property type="match status" value="1"/>
</dbReference>
<keyword evidence="11" id="KW-0472">Membrane</keyword>
<keyword evidence="8" id="KW-0276">Fatty acid metabolism</keyword>
<keyword evidence="26" id="KW-1185">Reference proteome</keyword>
<evidence type="ECO:0000313" key="26">
    <source>
        <dbReference type="Proteomes" id="UP000279994"/>
    </source>
</evidence>
<keyword evidence="12" id="KW-0966">Cell projection</keyword>
<dbReference type="RefSeq" id="WP_123222735.1">
    <property type="nucleotide sequence ID" value="NZ_RJSF01000037.1"/>
</dbReference>
<dbReference type="EMBL" id="RJSF01000037">
    <property type="protein sequence ID" value="RNM14772.1"/>
    <property type="molecule type" value="Genomic_DNA"/>
</dbReference>
<dbReference type="Pfam" id="PF03061">
    <property type="entry name" value="4HBT"/>
    <property type="match status" value="1"/>
</dbReference>
<keyword evidence="5" id="KW-0963">Cytoplasm</keyword>
<dbReference type="SUPFAM" id="SSF54637">
    <property type="entry name" value="Thioesterase/thiol ester dehydrase-isomerase"/>
    <property type="match status" value="1"/>
</dbReference>
<evidence type="ECO:0000256" key="13">
    <source>
        <dbReference type="ARBA" id="ARBA00035852"/>
    </source>
</evidence>
<comment type="catalytic activity">
    <reaction evidence="23">
        <text>tetradecanoyl-CoA + H2O = tetradecanoate + CoA + H(+)</text>
        <dbReference type="Rhea" id="RHEA:40119"/>
        <dbReference type="ChEBI" id="CHEBI:15377"/>
        <dbReference type="ChEBI" id="CHEBI:15378"/>
        <dbReference type="ChEBI" id="CHEBI:30807"/>
        <dbReference type="ChEBI" id="CHEBI:57287"/>
        <dbReference type="ChEBI" id="CHEBI:57385"/>
    </reaction>
    <physiologicalReaction direction="left-to-right" evidence="23">
        <dbReference type="Rhea" id="RHEA:40120"/>
    </physiologicalReaction>
</comment>
<comment type="catalytic activity">
    <reaction evidence="22">
        <text>dodecanoyl-CoA + H2O = dodecanoate + CoA + H(+)</text>
        <dbReference type="Rhea" id="RHEA:30135"/>
        <dbReference type="ChEBI" id="CHEBI:15377"/>
        <dbReference type="ChEBI" id="CHEBI:15378"/>
        <dbReference type="ChEBI" id="CHEBI:18262"/>
        <dbReference type="ChEBI" id="CHEBI:57287"/>
        <dbReference type="ChEBI" id="CHEBI:57375"/>
    </reaction>
    <physiologicalReaction direction="left-to-right" evidence="22">
        <dbReference type="Rhea" id="RHEA:30136"/>
    </physiologicalReaction>
</comment>
<reference evidence="25 26" key="1">
    <citation type="submission" date="2018-11" db="EMBL/GenBank/DDBJ databases">
        <authorList>
            <person name="Li F."/>
        </authorList>
    </citation>
    <scope>NUCLEOTIDE SEQUENCE [LARGE SCALE GENOMIC DNA]</scope>
    <source>
        <strain evidence="25 26">Gsoil 818</strain>
    </source>
</reference>
<comment type="catalytic activity">
    <reaction evidence="13">
        <text>(5Z,8Z,11Z,14Z)-eicosatetraenoyl-CoA + H2O = (5Z,8Z,11Z,14Z)-eicosatetraenoate + CoA + H(+)</text>
        <dbReference type="Rhea" id="RHEA:40151"/>
        <dbReference type="ChEBI" id="CHEBI:15377"/>
        <dbReference type="ChEBI" id="CHEBI:15378"/>
        <dbReference type="ChEBI" id="CHEBI:32395"/>
        <dbReference type="ChEBI" id="CHEBI:57287"/>
        <dbReference type="ChEBI" id="CHEBI:57368"/>
    </reaction>
    <physiologicalReaction direction="left-to-right" evidence="13">
        <dbReference type="Rhea" id="RHEA:40152"/>
    </physiologicalReaction>
</comment>